<gene>
    <name evidence="2" type="ORF">C6H66_07125</name>
</gene>
<keyword evidence="3" id="KW-1185">Reference proteome</keyword>
<feature type="transmembrane region" description="Helical" evidence="1">
    <location>
        <begin position="36"/>
        <end position="57"/>
    </location>
</feature>
<dbReference type="EMBL" id="PUWT01000017">
    <property type="protein sequence ID" value="PQQ27261.1"/>
    <property type="molecule type" value="Genomic_DNA"/>
</dbReference>
<keyword evidence="1" id="KW-0812">Transmembrane</keyword>
<evidence type="ECO:0000313" key="2">
    <source>
        <dbReference type="EMBL" id="PQQ27261.1"/>
    </source>
</evidence>
<protein>
    <submittedName>
        <fullName evidence="2">Uncharacterized protein</fullName>
    </submittedName>
</protein>
<feature type="transmembrane region" description="Helical" evidence="1">
    <location>
        <begin position="12"/>
        <end position="30"/>
    </location>
</feature>
<evidence type="ECO:0000256" key="1">
    <source>
        <dbReference type="SAM" id="Phobius"/>
    </source>
</evidence>
<keyword evidence="1" id="KW-1133">Transmembrane helix</keyword>
<reference evidence="2 3" key="1">
    <citation type="submission" date="2018-02" db="EMBL/GenBank/DDBJ databases">
        <title>Five New Genomes of Indian Photorhabdus Isolates TSA.</title>
        <authorList>
            <person name="Dubay B."/>
            <person name="Somvanshi V.S."/>
        </authorList>
    </citation>
    <scope>NUCLEOTIDE SEQUENCE [LARGE SCALE GENOMIC DNA]</scope>
    <source>
        <strain evidence="2 3">H1</strain>
    </source>
</reference>
<organism evidence="2 3">
    <name type="scientific">Photorhabdus hindustanensis</name>
    <dbReference type="NCBI Taxonomy" id="2918802"/>
    <lineage>
        <taxon>Bacteria</taxon>
        <taxon>Pseudomonadati</taxon>
        <taxon>Pseudomonadota</taxon>
        <taxon>Gammaproteobacteria</taxon>
        <taxon>Enterobacterales</taxon>
        <taxon>Morganellaceae</taxon>
        <taxon>Photorhabdus</taxon>
    </lineage>
</organism>
<keyword evidence="1" id="KW-0472">Membrane</keyword>
<accession>A0A2S8Q4T0</accession>
<name>A0A2S8Q4T0_9GAMM</name>
<proteinExistence type="predicted"/>
<comment type="caution">
    <text evidence="2">The sequence shown here is derived from an EMBL/GenBank/DDBJ whole genome shotgun (WGS) entry which is preliminary data.</text>
</comment>
<dbReference type="Proteomes" id="UP000239550">
    <property type="component" value="Unassembled WGS sequence"/>
</dbReference>
<sequence length="111" mass="13510">MVFCFFIKHCFIYVIFGLFQMFSVKLWFGYIRSRQWRIIFCAAGLIGLAVFGLRLLLFDHRWEIYHFWHQERQSIDREWQTWASRYMPVLHNNVFLPEKVIATITLQDEAG</sequence>
<evidence type="ECO:0000313" key="3">
    <source>
        <dbReference type="Proteomes" id="UP000239550"/>
    </source>
</evidence>
<dbReference type="AlphaFoldDB" id="A0A2S8Q4T0"/>